<reference evidence="1 2" key="1">
    <citation type="submission" date="2021-03" db="EMBL/GenBank/DDBJ databases">
        <title>Antimicrobial resistance genes in bacteria isolated from Japanese honey, and their potential for conferring macrolide and lincosamide resistance in the American foulbrood pathogen Paenibacillus larvae.</title>
        <authorList>
            <person name="Okamoto M."/>
            <person name="Kumagai M."/>
            <person name="Kanamori H."/>
            <person name="Takamatsu D."/>
        </authorList>
    </citation>
    <scope>NUCLEOTIDE SEQUENCE [LARGE SCALE GENOMIC DNA]</scope>
    <source>
        <strain evidence="1 2">J34TS1</strain>
    </source>
</reference>
<organism evidence="1 2">
    <name type="scientific">Paenibacillus azoreducens</name>
    <dbReference type="NCBI Taxonomy" id="116718"/>
    <lineage>
        <taxon>Bacteria</taxon>
        <taxon>Bacillati</taxon>
        <taxon>Bacillota</taxon>
        <taxon>Bacilli</taxon>
        <taxon>Bacillales</taxon>
        <taxon>Paenibacillaceae</taxon>
        <taxon>Paenibacillus</taxon>
    </lineage>
</organism>
<gene>
    <name evidence="1" type="ORF">J34TS1_60780</name>
</gene>
<evidence type="ECO:0000313" key="1">
    <source>
        <dbReference type="EMBL" id="GIO51313.1"/>
    </source>
</evidence>
<name>A0A920CWF3_9BACL</name>
<proteinExistence type="predicted"/>
<comment type="caution">
    <text evidence="1">The sequence shown here is derived from an EMBL/GenBank/DDBJ whole genome shotgun (WGS) entry which is preliminary data.</text>
</comment>
<protein>
    <submittedName>
        <fullName evidence="1">Uncharacterized protein</fullName>
    </submittedName>
</protein>
<keyword evidence="2" id="KW-1185">Reference proteome</keyword>
<evidence type="ECO:0000313" key="2">
    <source>
        <dbReference type="Proteomes" id="UP000682811"/>
    </source>
</evidence>
<dbReference type="AlphaFoldDB" id="A0A920CWF3"/>
<dbReference type="EMBL" id="BORT01000049">
    <property type="protein sequence ID" value="GIO51313.1"/>
    <property type="molecule type" value="Genomic_DNA"/>
</dbReference>
<sequence length="145" mass="15905">MEKHVREVAEKLADAGYEPDHKLLYLNEPGAGHLEKDWAARLASPLIHFFGGKGKECFLSLDGSGEVGIKGPACRLNPILESDHGLRRTLLRVSYEVQDEAVLEVRNASARISVRKKKGICDSNVNTGARKSRGAWHSKGACSVR</sequence>
<dbReference type="RefSeq" id="WP_237100030.1">
    <property type="nucleotide sequence ID" value="NZ_AP025343.1"/>
</dbReference>
<dbReference type="Proteomes" id="UP000682811">
    <property type="component" value="Unassembled WGS sequence"/>
</dbReference>
<accession>A0A920CWF3</accession>